<evidence type="ECO:0000256" key="1">
    <source>
        <dbReference type="SAM" id="Phobius"/>
    </source>
</evidence>
<keyword evidence="1" id="KW-0812">Transmembrane</keyword>
<name>A0A2P6R076_ROSCH</name>
<sequence>MIISSSSCGRTTCVKWWRQAEKIEVQSLEELPKQLFLEIYELSQAKVCLCVCVCVCVYLVILFNFMELSC</sequence>
<dbReference type="Proteomes" id="UP000238479">
    <property type="component" value="Chromosome 4"/>
</dbReference>
<dbReference type="AlphaFoldDB" id="A0A2P6R076"/>
<feature type="transmembrane region" description="Helical" evidence="1">
    <location>
        <begin position="47"/>
        <end position="66"/>
    </location>
</feature>
<gene>
    <name evidence="2" type="ORF">RchiOBHm_Chr4g0429541</name>
</gene>
<keyword evidence="1" id="KW-1133">Transmembrane helix</keyword>
<comment type="caution">
    <text evidence="2">The sequence shown here is derived from an EMBL/GenBank/DDBJ whole genome shotgun (WGS) entry which is preliminary data.</text>
</comment>
<proteinExistence type="predicted"/>
<accession>A0A2P6R076</accession>
<dbReference type="EMBL" id="PDCK01000042">
    <property type="protein sequence ID" value="PRQ39832.1"/>
    <property type="molecule type" value="Genomic_DNA"/>
</dbReference>
<dbReference type="Gramene" id="PRQ39832">
    <property type="protein sequence ID" value="PRQ39832"/>
    <property type="gene ID" value="RchiOBHm_Chr4g0429541"/>
</dbReference>
<protein>
    <submittedName>
        <fullName evidence="2">Uncharacterized protein</fullName>
    </submittedName>
</protein>
<evidence type="ECO:0000313" key="2">
    <source>
        <dbReference type="EMBL" id="PRQ39832.1"/>
    </source>
</evidence>
<keyword evidence="1" id="KW-0472">Membrane</keyword>
<reference evidence="2 3" key="1">
    <citation type="journal article" date="2018" name="Nat. Genet.">
        <title>The Rosa genome provides new insights in the design of modern roses.</title>
        <authorList>
            <person name="Bendahmane M."/>
        </authorList>
    </citation>
    <scope>NUCLEOTIDE SEQUENCE [LARGE SCALE GENOMIC DNA]</scope>
    <source>
        <strain evidence="3">cv. Old Blush</strain>
    </source>
</reference>
<keyword evidence="3" id="KW-1185">Reference proteome</keyword>
<evidence type="ECO:0000313" key="3">
    <source>
        <dbReference type="Proteomes" id="UP000238479"/>
    </source>
</evidence>
<organism evidence="2 3">
    <name type="scientific">Rosa chinensis</name>
    <name type="common">China rose</name>
    <dbReference type="NCBI Taxonomy" id="74649"/>
    <lineage>
        <taxon>Eukaryota</taxon>
        <taxon>Viridiplantae</taxon>
        <taxon>Streptophyta</taxon>
        <taxon>Embryophyta</taxon>
        <taxon>Tracheophyta</taxon>
        <taxon>Spermatophyta</taxon>
        <taxon>Magnoliopsida</taxon>
        <taxon>eudicotyledons</taxon>
        <taxon>Gunneridae</taxon>
        <taxon>Pentapetalae</taxon>
        <taxon>rosids</taxon>
        <taxon>fabids</taxon>
        <taxon>Rosales</taxon>
        <taxon>Rosaceae</taxon>
        <taxon>Rosoideae</taxon>
        <taxon>Rosoideae incertae sedis</taxon>
        <taxon>Rosa</taxon>
    </lineage>
</organism>